<dbReference type="InterPro" id="IPR025272">
    <property type="entry name" value="SocA_Panacea"/>
</dbReference>
<evidence type="ECO:0000259" key="1">
    <source>
        <dbReference type="Pfam" id="PF13274"/>
    </source>
</evidence>
<gene>
    <name evidence="2" type="ORF">GZ724_000780</name>
</gene>
<organism evidence="2">
    <name type="scientific">Campylobacter coli</name>
    <dbReference type="NCBI Taxonomy" id="195"/>
    <lineage>
        <taxon>Bacteria</taxon>
        <taxon>Pseudomonadati</taxon>
        <taxon>Campylobacterota</taxon>
        <taxon>Epsilonproteobacteria</taxon>
        <taxon>Campylobacterales</taxon>
        <taxon>Campylobacteraceae</taxon>
        <taxon>Campylobacter</taxon>
    </lineage>
</organism>
<sequence>MRKIENVIVYIINYFQKNYAPADLGKVKLNKILWFADRAFMYKNYMSLTKSDYIRNPQGPVVKKMEHILNKLEKANFIKSFDVNKGDFQQTSFICLREPNLDDFTAKEISILDETINKFALRTAKELSEISHDECWEKTKDGDTMPIESVFLQDIVPATKEDVINGSH</sequence>
<reference evidence="2" key="1">
    <citation type="submission" date="2020-02" db="EMBL/GenBank/DDBJ databases">
        <authorList>
            <consortium name="NARMS: The National Antimicrobial Resistance Monitoring System"/>
        </authorList>
    </citation>
    <scope>NUCLEOTIDE SEQUENCE</scope>
    <source>
        <strain evidence="2">FSIS12028263</strain>
    </source>
</reference>
<protein>
    <submittedName>
        <fullName evidence="2">SocA family protein</fullName>
    </submittedName>
</protein>
<accession>A0A6C8DEN2</accession>
<dbReference type="Pfam" id="PF13274">
    <property type="entry name" value="SocA_Panacea"/>
    <property type="match status" value="1"/>
</dbReference>
<feature type="domain" description="Antitoxin SocA-like Panacea" evidence="1">
    <location>
        <begin position="29"/>
        <end position="136"/>
    </location>
</feature>
<dbReference type="AlphaFoldDB" id="A0A6C8DEN2"/>
<comment type="caution">
    <text evidence="2">The sequence shown here is derived from an EMBL/GenBank/DDBJ whole genome shotgun (WGS) entry which is preliminary data.</text>
</comment>
<dbReference type="RefSeq" id="WP_070314660.1">
    <property type="nucleotide sequence ID" value="NZ_JAAKAU010000001.1"/>
</dbReference>
<evidence type="ECO:0000313" key="2">
    <source>
        <dbReference type="EMBL" id="EDP7462949.1"/>
    </source>
</evidence>
<name>A0A6C8DEN2_CAMCO</name>
<dbReference type="EMBL" id="AANOGJ010000012">
    <property type="protein sequence ID" value="EDP7462949.1"/>
    <property type="molecule type" value="Genomic_DNA"/>
</dbReference>
<proteinExistence type="predicted"/>